<keyword evidence="2 3" id="KW-0802">TPR repeat</keyword>
<evidence type="ECO:0000256" key="1">
    <source>
        <dbReference type="ARBA" id="ARBA00022737"/>
    </source>
</evidence>
<dbReference type="SMART" id="SM00028">
    <property type="entry name" value="TPR"/>
    <property type="match status" value="5"/>
</dbReference>
<dbReference type="PANTHER" id="PTHR45641:SF19">
    <property type="entry name" value="NEPHROCYSTIN-3"/>
    <property type="match status" value="1"/>
</dbReference>
<evidence type="ECO:0000313" key="5">
    <source>
        <dbReference type="EMBL" id="GGC30435.1"/>
    </source>
</evidence>
<sequence>MINNMRMFDYWQQSEEQLGKGNCEKAIEYSLQSFQEGLKWLWIEGDSLTEKDIKQIWKIHGAYTNIYKAYVCKADKLYDSKNYEEALLYRIKADSFLNINPVALNDSWKVERADSKNSIGIYYKALGQTDSTILFFAKAIVYHSDSISISNDRLATYLTNLSESLADGRYWNESNQAAKTSIDVLNTDSITKEKNDLYSTAYFQLVYNALANSDLSQANKYLSEVKQFLTPKGECKYYLFHSLLSNRLDNPIEAIENARKARVCYHQVFTEKHQNIAESYMVSFESWMKIPQYDSAISNLREGIRITRMNHGIATVRFQDYIKREGFYDYSVGNYKQSLEKLLKVKKTYERELGQESEKLPEVLATIGRVKIEQEDFVEAKKVLTEALRILKTHPFLIDERSSNLLNDLAYISYATNQSYVADTLYNKSIKLNNEVKKDSSLSVASALNGLGLIAMKNSNFSRADSLFKKSLQLYKFHYPELHPDIGIVLMNQSELSFMSMEFTEALFLVNEALENFIPFHRAKHPTLGDMYLLKAYILTEIGDVKETQILLTRALEIYESNFDPKHEKIISTRKIIQL</sequence>
<dbReference type="InterPro" id="IPR011990">
    <property type="entry name" value="TPR-like_helical_dom_sf"/>
</dbReference>
<protein>
    <recommendedName>
        <fullName evidence="7">MalT-like TPR region domain-containing protein</fullName>
    </recommendedName>
</protein>
<dbReference type="Gene3D" id="1.25.40.10">
    <property type="entry name" value="Tetratricopeptide repeat domain"/>
    <property type="match status" value="3"/>
</dbReference>
<dbReference type="SUPFAM" id="SSF48452">
    <property type="entry name" value="TPR-like"/>
    <property type="match status" value="2"/>
</dbReference>
<proteinExistence type="predicted"/>
<evidence type="ECO:0000256" key="2">
    <source>
        <dbReference type="ARBA" id="ARBA00022803"/>
    </source>
</evidence>
<feature type="repeat" description="TPR" evidence="3">
    <location>
        <begin position="445"/>
        <end position="478"/>
    </location>
</feature>
<feature type="coiled-coil region" evidence="4">
    <location>
        <begin position="332"/>
        <end position="359"/>
    </location>
</feature>
<dbReference type="InterPro" id="IPR019734">
    <property type="entry name" value="TPR_rpt"/>
</dbReference>
<organism evidence="5 6">
    <name type="scientific">Marivirga lumbricoides</name>
    <dbReference type="NCBI Taxonomy" id="1046115"/>
    <lineage>
        <taxon>Bacteria</taxon>
        <taxon>Pseudomonadati</taxon>
        <taxon>Bacteroidota</taxon>
        <taxon>Cytophagia</taxon>
        <taxon>Cytophagales</taxon>
        <taxon>Marivirgaceae</taxon>
        <taxon>Marivirga</taxon>
    </lineage>
</organism>
<dbReference type="Proteomes" id="UP000636010">
    <property type="component" value="Unassembled WGS sequence"/>
</dbReference>
<reference evidence="6" key="1">
    <citation type="journal article" date="2019" name="Int. J. Syst. Evol. Microbiol.">
        <title>The Global Catalogue of Microorganisms (GCM) 10K type strain sequencing project: providing services to taxonomists for standard genome sequencing and annotation.</title>
        <authorList>
            <consortium name="The Broad Institute Genomics Platform"/>
            <consortium name="The Broad Institute Genome Sequencing Center for Infectious Disease"/>
            <person name="Wu L."/>
            <person name="Ma J."/>
        </authorList>
    </citation>
    <scope>NUCLEOTIDE SEQUENCE [LARGE SCALE GENOMIC DNA]</scope>
    <source>
        <strain evidence="6">CGMCC 1.10832</strain>
    </source>
</reference>
<evidence type="ECO:0000256" key="4">
    <source>
        <dbReference type="SAM" id="Coils"/>
    </source>
</evidence>
<dbReference type="RefSeq" id="WP_345259474.1">
    <property type="nucleotide sequence ID" value="NZ_BAABHU010000004.1"/>
</dbReference>
<dbReference type="PANTHER" id="PTHR45641">
    <property type="entry name" value="TETRATRICOPEPTIDE REPEAT PROTEIN (AFU_ORTHOLOGUE AFUA_6G03870)"/>
    <property type="match status" value="1"/>
</dbReference>
<dbReference type="PROSITE" id="PS50005">
    <property type="entry name" value="TPR"/>
    <property type="match status" value="1"/>
</dbReference>
<evidence type="ECO:0008006" key="7">
    <source>
        <dbReference type="Google" id="ProtNLM"/>
    </source>
</evidence>
<name>A0ABQ1LVM0_9BACT</name>
<dbReference type="EMBL" id="BMEC01000004">
    <property type="protein sequence ID" value="GGC30435.1"/>
    <property type="molecule type" value="Genomic_DNA"/>
</dbReference>
<keyword evidence="6" id="KW-1185">Reference proteome</keyword>
<evidence type="ECO:0000313" key="6">
    <source>
        <dbReference type="Proteomes" id="UP000636010"/>
    </source>
</evidence>
<keyword evidence="1" id="KW-0677">Repeat</keyword>
<gene>
    <name evidence="5" type="ORF">GCM10011506_14820</name>
</gene>
<evidence type="ECO:0000256" key="3">
    <source>
        <dbReference type="PROSITE-ProRule" id="PRU00339"/>
    </source>
</evidence>
<comment type="caution">
    <text evidence="5">The sequence shown here is derived from an EMBL/GenBank/DDBJ whole genome shotgun (WGS) entry which is preliminary data.</text>
</comment>
<accession>A0ABQ1LVM0</accession>
<keyword evidence="4" id="KW-0175">Coiled coil</keyword>